<dbReference type="Proteomes" id="UP000324222">
    <property type="component" value="Unassembled WGS sequence"/>
</dbReference>
<evidence type="ECO:0000313" key="2">
    <source>
        <dbReference type="Proteomes" id="UP000324222"/>
    </source>
</evidence>
<comment type="caution">
    <text evidence="1">The sequence shown here is derived from an EMBL/GenBank/DDBJ whole genome shotgun (WGS) entry which is preliminary data.</text>
</comment>
<proteinExistence type="predicted"/>
<evidence type="ECO:0000313" key="1">
    <source>
        <dbReference type="EMBL" id="MPC80774.1"/>
    </source>
</evidence>
<dbReference type="AlphaFoldDB" id="A0A5B7IJY2"/>
<protein>
    <submittedName>
        <fullName evidence="1">Uncharacterized protein</fullName>
    </submittedName>
</protein>
<accession>A0A5B7IJY2</accession>
<reference evidence="1 2" key="1">
    <citation type="submission" date="2019-05" db="EMBL/GenBank/DDBJ databases">
        <title>Another draft genome of Portunus trituberculatus and its Hox gene families provides insights of decapod evolution.</title>
        <authorList>
            <person name="Jeong J.-H."/>
            <person name="Song I."/>
            <person name="Kim S."/>
            <person name="Choi T."/>
            <person name="Kim D."/>
            <person name="Ryu S."/>
            <person name="Kim W."/>
        </authorList>
    </citation>
    <scope>NUCLEOTIDE SEQUENCE [LARGE SCALE GENOMIC DNA]</scope>
    <source>
        <tissue evidence="1">Muscle</tissue>
    </source>
</reference>
<name>A0A5B7IJY2_PORTR</name>
<keyword evidence="2" id="KW-1185">Reference proteome</keyword>
<sequence length="96" mass="10288">MNDSLDHVVLDVALPGSDGCWGQSCGDAVPVDSQLRALLILILKGCVGGNSVRVSMLREGYDIKQGKLVTESPQRPREGEVPRSVIKGGAMILYHN</sequence>
<organism evidence="1 2">
    <name type="scientific">Portunus trituberculatus</name>
    <name type="common">Swimming crab</name>
    <name type="synonym">Neptunus trituberculatus</name>
    <dbReference type="NCBI Taxonomy" id="210409"/>
    <lineage>
        <taxon>Eukaryota</taxon>
        <taxon>Metazoa</taxon>
        <taxon>Ecdysozoa</taxon>
        <taxon>Arthropoda</taxon>
        <taxon>Crustacea</taxon>
        <taxon>Multicrustacea</taxon>
        <taxon>Malacostraca</taxon>
        <taxon>Eumalacostraca</taxon>
        <taxon>Eucarida</taxon>
        <taxon>Decapoda</taxon>
        <taxon>Pleocyemata</taxon>
        <taxon>Brachyura</taxon>
        <taxon>Eubrachyura</taxon>
        <taxon>Portunoidea</taxon>
        <taxon>Portunidae</taxon>
        <taxon>Portuninae</taxon>
        <taxon>Portunus</taxon>
    </lineage>
</organism>
<dbReference type="EMBL" id="VSRR010054976">
    <property type="protein sequence ID" value="MPC80774.1"/>
    <property type="molecule type" value="Genomic_DNA"/>
</dbReference>
<gene>
    <name evidence="1" type="ORF">E2C01_075366</name>
</gene>